<dbReference type="InterPro" id="IPR036257">
    <property type="entry name" value="Cyt_c_oxidase_su2_TM_sf"/>
</dbReference>
<keyword evidence="19" id="KW-1185">Reference proteome</keyword>
<evidence type="ECO:0000256" key="2">
    <source>
        <dbReference type="ARBA" id="ARBA00007866"/>
    </source>
</evidence>
<gene>
    <name evidence="18" type="ORF">J2792_000726</name>
</gene>
<dbReference type="InterPro" id="IPR008972">
    <property type="entry name" value="Cupredoxin"/>
</dbReference>
<evidence type="ECO:0000256" key="6">
    <source>
        <dbReference type="ARBA" id="ARBA00022692"/>
    </source>
</evidence>
<feature type="transmembrane region" description="Helical" evidence="15">
    <location>
        <begin position="46"/>
        <end position="71"/>
    </location>
</feature>
<evidence type="ECO:0000259" key="17">
    <source>
        <dbReference type="PROSITE" id="PS50999"/>
    </source>
</evidence>
<evidence type="ECO:0000256" key="5">
    <source>
        <dbReference type="ARBA" id="ARBA00022660"/>
    </source>
</evidence>
<keyword evidence="10 18" id="KW-0560">Oxidoreductase</keyword>
<dbReference type="GO" id="GO:0016491">
    <property type="term" value="F:oxidoreductase activity"/>
    <property type="evidence" value="ECO:0007669"/>
    <property type="project" value="UniProtKB-KW"/>
</dbReference>
<evidence type="ECO:0000313" key="18">
    <source>
        <dbReference type="EMBL" id="MDR6509886.1"/>
    </source>
</evidence>
<dbReference type="InterPro" id="IPR045187">
    <property type="entry name" value="CcO_II"/>
</dbReference>
<keyword evidence="11 15" id="KW-0472">Membrane</keyword>
<feature type="domain" description="Cytochrome oxidase subunit II copper A binding" evidence="16">
    <location>
        <begin position="135"/>
        <end position="247"/>
    </location>
</feature>
<evidence type="ECO:0000256" key="1">
    <source>
        <dbReference type="ARBA" id="ARBA00004651"/>
    </source>
</evidence>
<dbReference type="Pfam" id="PF06481">
    <property type="entry name" value="COX_ARM"/>
    <property type="match status" value="1"/>
</dbReference>
<dbReference type="InterPro" id="IPR011759">
    <property type="entry name" value="Cyt_c_oxidase_su2_TM_dom"/>
</dbReference>
<evidence type="ECO:0000259" key="16">
    <source>
        <dbReference type="PROSITE" id="PS50857"/>
    </source>
</evidence>
<reference evidence="18 19" key="1">
    <citation type="submission" date="2023-07" db="EMBL/GenBank/DDBJ databases">
        <title>Sorghum-associated microbial communities from plants grown in Nebraska, USA.</title>
        <authorList>
            <person name="Schachtman D."/>
        </authorList>
    </citation>
    <scope>NUCLEOTIDE SEQUENCE [LARGE SCALE GENOMIC DNA]</scope>
    <source>
        <strain evidence="18 19">DS1027</strain>
    </source>
</reference>
<sequence length="400" mass="43285">MRAKLLNRARLLRCAIVPLLALPLAGCDWVVLNPAGDVARQQGDLVIVATLLMLLIVVPVMATVVIFAWRYRATNTEAKYDPDWNHSTQLELMIWAAPLMIIIALGAVTWVGTHLLDPYRAISRIDAQTPVAANAKPVEVEVVSMDWKWLFIYPEQNIATVNELVVPAGRPLRFRMTSSTVMNTFYVPALAGMIYTMPGMETKLHAVFNQEGAFKGISAHFSGAGFSQMHFATRAVSDAQFDQWVASVKAGKNDGMLSRDAYLQLDKPSIADPVRHYAGVAPDLFNAVVDLCVQPGKICMSQMAMLDAKGGVGKEAARLNVAALTYDKNGRATETAVLPGSVVAQTDRFVKAYCSDNRPMAAPSGDAPLPKTLDRLRGAGINQATGPRVSLAGPLLQPAS</sequence>
<evidence type="ECO:0000256" key="4">
    <source>
        <dbReference type="ARBA" id="ARBA00022475"/>
    </source>
</evidence>
<name>A0ABU1MIJ2_9SPHN</name>
<dbReference type="SUPFAM" id="SSF81464">
    <property type="entry name" value="Cytochrome c oxidase subunit II-like, transmembrane region"/>
    <property type="match status" value="1"/>
</dbReference>
<feature type="transmembrane region" description="Helical" evidence="15">
    <location>
        <begin position="92"/>
        <end position="112"/>
    </location>
</feature>
<keyword evidence="13" id="KW-0449">Lipoprotein</keyword>
<keyword evidence="8" id="KW-0249">Electron transport</keyword>
<keyword evidence="9 15" id="KW-1133">Transmembrane helix</keyword>
<feature type="domain" description="Cytochrome oxidase subunit II transmembrane region profile" evidence="17">
    <location>
        <begin position="23"/>
        <end position="120"/>
    </location>
</feature>
<evidence type="ECO:0000256" key="12">
    <source>
        <dbReference type="ARBA" id="ARBA00023139"/>
    </source>
</evidence>
<protein>
    <recommendedName>
        <fullName evidence="14">Ubiquinol oxidase polypeptide II</fullName>
    </recommendedName>
</protein>
<keyword evidence="12" id="KW-0564">Palmitate</keyword>
<comment type="similarity">
    <text evidence="2">Belongs to the cytochrome c oxidase subunit 2 family.</text>
</comment>
<dbReference type="InterPro" id="IPR006333">
    <property type="entry name" value="Cyt_o_ubiquinol_oxidase_su2"/>
</dbReference>
<dbReference type="PANTHER" id="PTHR22888:SF18">
    <property type="entry name" value="CYTOCHROME BO(3) UBIQUINOL OXIDASE SUBUNIT 2"/>
    <property type="match status" value="1"/>
</dbReference>
<dbReference type="EMBL" id="JAVDRD010000001">
    <property type="protein sequence ID" value="MDR6509886.1"/>
    <property type="molecule type" value="Genomic_DNA"/>
</dbReference>
<organism evidence="18 19">
    <name type="scientific">Novosphingobium capsulatum</name>
    <dbReference type="NCBI Taxonomy" id="13688"/>
    <lineage>
        <taxon>Bacteria</taxon>
        <taxon>Pseudomonadati</taxon>
        <taxon>Pseudomonadota</taxon>
        <taxon>Alphaproteobacteria</taxon>
        <taxon>Sphingomonadales</taxon>
        <taxon>Sphingomonadaceae</taxon>
        <taxon>Novosphingobium</taxon>
    </lineage>
</organism>
<dbReference type="InterPro" id="IPR010514">
    <property type="entry name" value="COX_ARM"/>
</dbReference>
<dbReference type="SUPFAM" id="SSF49503">
    <property type="entry name" value="Cupredoxins"/>
    <property type="match status" value="1"/>
</dbReference>
<keyword evidence="4" id="KW-1003">Cell membrane</keyword>
<evidence type="ECO:0000313" key="19">
    <source>
        <dbReference type="Proteomes" id="UP001184150"/>
    </source>
</evidence>
<evidence type="ECO:0000256" key="14">
    <source>
        <dbReference type="ARBA" id="ARBA00030198"/>
    </source>
</evidence>
<evidence type="ECO:0000256" key="8">
    <source>
        <dbReference type="ARBA" id="ARBA00022982"/>
    </source>
</evidence>
<evidence type="ECO:0000256" key="11">
    <source>
        <dbReference type="ARBA" id="ARBA00023136"/>
    </source>
</evidence>
<comment type="subcellular location">
    <subcellularLocation>
        <location evidence="1">Cell membrane</location>
        <topology evidence="1">Multi-pass membrane protein</topology>
    </subcellularLocation>
</comment>
<dbReference type="Gene3D" id="2.60.40.420">
    <property type="entry name" value="Cupredoxins - blue copper proteins"/>
    <property type="match status" value="1"/>
</dbReference>
<dbReference type="RefSeq" id="WP_022677269.1">
    <property type="nucleotide sequence ID" value="NZ_CP140000.1"/>
</dbReference>
<dbReference type="PANTHER" id="PTHR22888">
    <property type="entry name" value="CYTOCHROME C OXIDASE, SUBUNIT II"/>
    <property type="match status" value="1"/>
</dbReference>
<accession>A0ABU1MIJ2</accession>
<evidence type="ECO:0000256" key="3">
    <source>
        <dbReference type="ARBA" id="ARBA00022448"/>
    </source>
</evidence>
<evidence type="ECO:0000256" key="7">
    <source>
        <dbReference type="ARBA" id="ARBA00022729"/>
    </source>
</evidence>
<dbReference type="InterPro" id="IPR002429">
    <property type="entry name" value="CcO_II-like_C"/>
</dbReference>
<evidence type="ECO:0000256" key="9">
    <source>
        <dbReference type="ARBA" id="ARBA00022989"/>
    </source>
</evidence>
<dbReference type="CDD" id="cd04212">
    <property type="entry name" value="CuRO_UO_II"/>
    <property type="match status" value="1"/>
</dbReference>
<comment type="caution">
    <text evidence="18">The sequence shown here is derived from an EMBL/GenBank/DDBJ whole genome shotgun (WGS) entry which is preliminary data.</text>
</comment>
<dbReference type="InterPro" id="IPR034227">
    <property type="entry name" value="CuRO_UO_II"/>
</dbReference>
<proteinExistence type="inferred from homology"/>
<dbReference type="PROSITE" id="PS50999">
    <property type="entry name" value="COX2_TM"/>
    <property type="match status" value="1"/>
</dbReference>
<keyword evidence="3" id="KW-0813">Transport</keyword>
<dbReference type="NCBIfam" id="TIGR01433">
    <property type="entry name" value="CyoA"/>
    <property type="match status" value="1"/>
</dbReference>
<keyword evidence="5" id="KW-0679">Respiratory chain</keyword>
<dbReference type="PROSITE" id="PS50857">
    <property type="entry name" value="COX2_CUA"/>
    <property type="match status" value="1"/>
</dbReference>
<keyword evidence="7" id="KW-0732">Signal</keyword>
<dbReference type="Pfam" id="PF00116">
    <property type="entry name" value="COX2"/>
    <property type="match status" value="1"/>
</dbReference>
<evidence type="ECO:0000256" key="13">
    <source>
        <dbReference type="ARBA" id="ARBA00023288"/>
    </source>
</evidence>
<dbReference type="Gene3D" id="1.10.287.90">
    <property type="match status" value="1"/>
</dbReference>
<dbReference type="Proteomes" id="UP001184150">
    <property type="component" value="Unassembled WGS sequence"/>
</dbReference>
<evidence type="ECO:0000256" key="10">
    <source>
        <dbReference type="ARBA" id="ARBA00023002"/>
    </source>
</evidence>
<evidence type="ECO:0000256" key="15">
    <source>
        <dbReference type="SAM" id="Phobius"/>
    </source>
</evidence>
<keyword evidence="6 15" id="KW-0812">Transmembrane</keyword>